<dbReference type="Proteomes" id="UP000289738">
    <property type="component" value="Chromosome A06"/>
</dbReference>
<evidence type="ECO:0008006" key="4">
    <source>
        <dbReference type="Google" id="ProtNLM"/>
    </source>
</evidence>
<dbReference type="PANTHER" id="PTHR22761">
    <property type="entry name" value="CHARGED MULTIVESICULAR BODY PROTEIN"/>
    <property type="match status" value="1"/>
</dbReference>
<gene>
    <name evidence="2" type="ORF">Ahy_A06g027212</name>
</gene>
<feature type="compositionally biased region" description="Basic and acidic residues" evidence="1">
    <location>
        <begin position="447"/>
        <end position="463"/>
    </location>
</feature>
<proteinExistence type="predicted"/>
<dbReference type="Pfam" id="PF03357">
    <property type="entry name" value="Snf7"/>
    <property type="match status" value="1"/>
</dbReference>
<reference evidence="2 3" key="1">
    <citation type="submission" date="2019-01" db="EMBL/GenBank/DDBJ databases">
        <title>Sequencing of cultivated peanut Arachis hypogaea provides insights into genome evolution and oil improvement.</title>
        <authorList>
            <person name="Chen X."/>
        </authorList>
    </citation>
    <scope>NUCLEOTIDE SEQUENCE [LARGE SCALE GENOMIC DNA]</scope>
    <source>
        <strain evidence="3">cv. Fuhuasheng</strain>
        <tissue evidence="2">Leaves</tissue>
    </source>
</reference>
<evidence type="ECO:0000256" key="1">
    <source>
        <dbReference type="SAM" id="MobiDB-lite"/>
    </source>
</evidence>
<organism evidence="2 3">
    <name type="scientific">Arachis hypogaea</name>
    <name type="common">Peanut</name>
    <dbReference type="NCBI Taxonomy" id="3818"/>
    <lineage>
        <taxon>Eukaryota</taxon>
        <taxon>Viridiplantae</taxon>
        <taxon>Streptophyta</taxon>
        <taxon>Embryophyta</taxon>
        <taxon>Tracheophyta</taxon>
        <taxon>Spermatophyta</taxon>
        <taxon>Magnoliopsida</taxon>
        <taxon>eudicotyledons</taxon>
        <taxon>Gunneridae</taxon>
        <taxon>Pentapetalae</taxon>
        <taxon>rosids</taxon>
        <taxon>fabids</taxon>
        <taxon>Fabales</taxon>
        <taxon>Fabaceae</taxon>
        <taxon>Papilionoideae</taxon>
        <taxon>50 kb inversion clade</taxon>
        <taxon>dalbergioids sensu lato</taxon>
        <taxon>Dalbergieae</taxon>
        <taxon>Pterocarpus clade</taxon>
        <taxon>Arachis</taxon>
    </lineage>
</organism>
<dbReference type="EMBL" id="SDMP01000006">
    <property type="protein sequence ID" value="RYR52284.1"/>
    <property type="molecule type" value="Genomic_DNA"/>
</dbReference>
<keyword evidence="3" id="KW-1185">Reference proteome</keyword>
<sequence>MDSAEERAVRDFIAKEVPDWNDDVVSVARFKAFSGQRSDWQPRFLFWRHLILKVATHFRLLFIKPSQVKSVWFNRGGLTPLCLDHVLFSFQCRWSLIEILISMIITGSEASFQSLMYNEGDLTRIVDLADPTSGRLSQLFRKVSNLVARSTPDIMSEEFVILTSLLQSKAAEVVKHLSESHWNSSCIITMKKFQDICGGPDEASAILRYMSGCGTAKYLKVHKKEFVEGVKISPSASTLSSISNLDYDVLYLIWTTERLQQQLDMIDRRYESSRKSALASLHSGNKKLALRHARELKLATQSRDKCSSLLNRVEEVLGVIADAEATKKISEAMQIGANAIKENKISVEEVDLCLRDLQESIDAQKEVEKALEQTPSYTDVEDEDIQDELEKLELAIEKEAPVPAVEKAFGTTEEGRAAAEATEFINEAFSNLRLSNGASVKQGITKEGSEGDRESKKLEMEAV</sequence>
<evidence type="ECO:0000313" key="3">
    <source>
        <dbReference type="Proteomes" id="UP000289738"/>
    </source>
</evidence>
<dbReference type="InterPro" id="IPR005024">
    <property type="entry name" value="Snf7_fam"/>
</dbReference>
<evidence type="ECO:0000313" key="2">
    <source>
        <dbReference type="EMBL" id="RYR52284.1"/>
    </source>
</evidence>
<dbReference type="GO" id="GO:0009898">
    <property type="term" value="C:cytoplasmic side of plasma membrane"/>
    <property type="evidence" value="ECO:0007669"/>
    <property type="project" value="TreeGrafter"/>
</dbReference>
<dbReference type="GO" id="GO:0000815">
    <property type="term" value="C:ESCRT III complex"/>
    <property type="evidence" value="ECO:0007669"/>
    <property type="project" value="TreeGrafter"/>
</dbReference>
<dbReference type="GO" id="GO:0032511">
    <property type="term" value="P:late endosome to vacuole transport via multivesicular body sorting pathway"/>
    <property type="evidence" value="ECO:0007669"/>
    <property type="project" value="TreeGrafter"/>
</dbReference>
<dbReference type="GO" id="GO:0006900">
    <property type="term" value="P:vesicle budding from membrane"/>
    <property type="evidence" value="ECO:0007669"/>
    <property type="project" value="TreeGrafter"/>
</dbReference>
<dbReference type="GO" id="GO:0005771">
    <property type="term" value="C:multivesicular body"/>
    <property type="evidence" value="ECO:0007669"/>
    <property type="project" value="TreeGrafter"/>
</dbReference>
<protein>
    <recommendedName>
        <fullName evidence="4">Charged multivesicular body protein 7</fullName>
    </recommendedName>
</protein>
<comment type="caution">
    <text evidence="2">The sequence shown here is derived from an EMBL/GenBank/DDBJ whole genome shotgun (WGS) entry which is preliminary data.</text>
</comment>
<dbReference type="AlphaFoldDB" id="A0A445CMX7"/>
<dbReference type="PANTHER" id="PTHR22761:SF7">
    <property type="entry name" value="SNF7 FAMILY PROTEIN"/>
    <property type="match status" value="1"/>
</dbReference>
<accession>A0A445CMX7</accession>
<name>A0A445CMX7_ARAHY</name>
<dbReference type="STRING" id="3818.A0A445CMX7"/>
<dbReference type="Pfam" id="PF25880">
    <property type="entry name" value="WHD_CHMP7_1st"/>
    <property type="match status" value="1"/>
</dbReference>
<feature type="region of interest" description="Disordered" evidence="1">
    <location>
        <begin position="440"/>
        <end position="463"/>
    </location>
</feature>